<reference evidence="2" key="1">
    <citation type="submission" date="2023-06" db="EMBL/GenBank/DDBJ databases">
        <title>Genome-scale phylogeny and comparative genomics of the fungal order Sordariales.</title>
        <authorList>
            <consortium name="Lawrence Berkeley National Laboratory"/>
            <person name="Hensen N."/>
            <person name="Bonometti L."/>
            <person name="Westerberg I."/>
            <person name="Brannstrom I.O."/>
            <person name="Guillou S."/>
            <person name="Cros-Aarteil S."/>
            <person name="Calhoun S."/>
            <person name="Haridas S."/>
            <person name="Kuo A."/>
            <person name="Mondo S."/>
            <person name="Pangilinan J."/>
            <person name="Riley R."/>
            <person name="Labutti K."/>
            <person name="Andreopoulos B."/>
            <person name="Lipzen A."/>
            <person name="Chen C."/>
            <person name="Yanf M."/>
            <person name="Daum C."/>
            <person name="Ng V."/>
            <person name="Clum A."/>
            <person name="Steindorff A."/>
            <person name="Ohm R."/>
            <person name="Martin F."/>
            <person name="Silar P."/>
            <person name="Natvig D."/>
            <person name="Lalanne C."/>
            <person name="Gautier V."/>
            <person name="Ament-Velasquez S.L."/>
            <person name="Kruys A."/>
            <person name="Hutchinson M.I."/>
            <person name="Powell A.J."/>
            <person name="Barry K."/>
            <person name="Miller A.N."/>
            <person name="Grigoriev I.V."/>
            <person name="Debuchy R."/>
            <person name="Gladieux P."/>
            <person name="Thoren M.H."/>
            <person name="Johannesson H."/>
        </authorList>
    </citation>
    <scope>NUCLEOTIDE SEQUENCE</scope>
    <source>
        <strain evidence="2">CBS 540.89</strain>
    </source>
</reference>
<proteinExistence type="predicted"/>
<evidence type="ECO:0000313" key="3">
    <source>
        <dbReference type="Proteomes" id="UP001172159"/>
    </source>
</evidence>
<accession>A0AA40EMP1</accession>
<dbReference type="Gene3D" id="1.25.40.10">
    <property type="entry name" value="Tetratricopeptide repeat domain"/>
    <property type="match status" value="1"/>
</dbReference>
<protein>
    <recommendedName>
        <fullName evidence="1">C2H2-type domain-containing protein</fullName>
    </recommendedName>
</protein>
<sequence length="677" mass="76711">MPSTGAAMSAFPEPSLEESLSGLAKQCLEGLDRLEEALPEDHPNAVATHNARGRFNIWGLNMGAFRNSSSKASIDWRLRKAPTMRKVIYGTLKDLDHSLMQARLTIDDGHSTTALPFRGEKPDKQGDDLVVLLGDIDQTDPENQDLITFLSSPTTELDELFLSIQANVDRLFNLERLIRQRSRYQSTNTVPLSSAPLPGDDPSFDNHMVHLKDMFPKTSRQPWLQEKLGQAFSQRRNLILKKQMKTPRQMEVTEIDLPESQSSVAATTVEDISIHTSLEKTDIYASRSIHSGATSFASALSEGDSGELEVPDLTRFVVRGIRLQYDDPFNCPYCGRSESVGTEHEWRRHVFDDLQPYICTFRGCSSGLFSTRHEWFNHELELHRTQWNCHLCSSKLHSRDLLFQHLENKHQRPISHYQISNILALARPVREFPAGSCPFCDNWMSTGDIKEDSLAFCKHLGRHLQQLALDAVPLSLEGVEILPLDVPTPPPLEELNDTSQTEELNEAELLIELEKNKSEVGEEHPKTLTSMMNLALVFRYQGQLEEAGSLLRQSLEICSRILGPEHPNTVTCMVKLAILWRDQGQPSKAEVLAVEVLHIRRTVLGPEHPYTLGSMVLLAEIWMDLGRLEEALELMNDCVRLKQEVLGPDHPDVIQSKRLREDISNRREEQRRSFEVS</sequence>
<dbReference type="AlphaFoldDB" id="A0AA40EMP1"/>
<dbReference type="Pfam" id="PF26082">
    <property type="entry name" value="zf-C2H2_AcuF"/>
    <property type="match status" value="1"/>
</dbReference>
<gene>
    <name evidence="2" type="ORF">B0T21DRAFT_306590</name>
</gene>
<dbReference type="PANTHER" id="PTHR35391">
    <property type="entry name" value="C2H2-TYPE DOMAIN-CONTAINING PROTEIN-RELATED"/>
    <property type="match status" value="1"/>
</dbReference>
<keyword evidence="3" id="KW-1185">Reference proteome</keyword>
<dbReference type="PROSITE" id="PS00028">
    <property type="entry name" value="ZINC_FINGER_C2H2_1"/>
    <property type="match status" value="1"/>
</dbReference>
<dbReference type="PANTHER" id="PTHR35391:SF7">
    <property type="entry name" value="C2H2-TYPE DOMAIN-CONTAINING PROTEIN"/>
    <property type="match status" value="1"/>
</dbReference>
<evidence type="ECO:0000313" key="2">
    <source>
        <dbReference type="EMBL" id="KAK0742159.1"/>
    </source>
</evidence>
<dbReference type="Pfam" id="PF13374">
    <property type="entry name" value="TPR_10"/>
    <property type="match status" value="1"/>
</dbReference>
<dbReference type="InterPro" id="IPR011990">
    <property type="entry name" value="TPR-like_helical_dom_sf"/>
</dbReference>
<dbReference type="SMART" id="SM00355">
    <property type="entry name" value="ZnF_C2H2"/>
    <property type="match status" value="2"/>
</dbReference>
<dbReference type="Pfam" id="PF13424">
    <property type="entry name" value="TPR_12"/>
    <property type="match status" value="1"/>
</dbReference>
<dbReference type="SUPFAM" id="SSF48452">
    <property type="entry name" value="TPR-like"/>
    <property type="match status" value="1"/>
</dbReference>
<evidence type="ECO:0000259" key="1">
    <source>
        <dbReference type="PROSITE" id="PS00028"/>
    </source>
</evidence>
<dbReference type="InterPro" id="IPR013087">
    <property type="entry name" value="Znf_C2H2_type"/>
</dbReference>
<organism evidence="2 3">
    <name type="scientific">Apiosordaria backusii</name>
    <dbReference type="NCBI Taxonomy" id="314023"/>
    <lineage>
        <taxon>Eukaryota</taxon>
        <taxon>Fungi</taxon>
        <taxon>Dikarya</taxon>
        <taxon>Ascomycota</taxon>
        <taxon>Pezizomycotina</taxon>
        <taxon>Sordariomycetes</taxon>
        <taxon>Sordariomycetidae</taxon>
        <taxon>Sordariales</taxon>
        <taxon>Lasiosphaeriaceae</taxon>
        <taxon>Apiosordaria</taxon>
    </lineage>
</organism>
<feature type="domain" description="C2H2-type" evidence="1">
    <location>
        <begin position="389"/>
        <end position="410"/>
    </location>
</feature>
<comment type="caution">
    <text evidence="2">The sequence shown here is derived from an EMBL/GenBank/DDBJ whole genome shotgun (WGS) entry which is preliminary data.</text>
</comment>
<dbReference type="InterPro" id="IPR058925">
    <property type="entry name" value="zf-C2H2_AcuF"/>
</dbReference>
<dbReference type="EMBL" id="JAUKTV010000003">
    <property type="protein sequence ID" value="KAK0742159.1"/>
    <property type="molecule type" value="Genomic_DNA"/>
</dbReference>
<name>A0AA40EMP1_9PEZI</name>
<dbReference type="Proteomes" id="UP001172159">
    <property type="component" value="Unassembled WGS sequence"/>
</dbReference>